<evidence type="ECO:0000256" key="5">
    <source>
        <dbReference type="SAM" id="Phobius"/>
    </source>
</evidence>
<keyword evidence="4 5" id="KW-0472">Membrane</keyword>
<proteinExistence type="predicted"/>
<gene>
    <name evidence="7" type="ORF">BSZ39_04650</name>
</gene>
<name>A0A1Q5Q3B6_9ACTO</name>
<feature type="transmembrane region" description="Helical" evidence="5">
    <location>
        <begin position="51"/>
        <end position="77"/>
    </location>
</feature>
<comment type="subcellular location">
    <subcellularLocation>
        <location evidence="1">Membrane</location>
        <topology evidence="1">Multi-pass membrane protein</topology>
    </subcellularLocation>
</comment>
<dbReference type="Pfam" id="PF03176">
    <property type="entry name" value="MMPL"/>
    <property type="match status" value="1"/>
</dbReference>
<evidence type="ECO:0000256" key="4">
    <source>
        <dbReference type="ARBA" id="ARBA00023136"/>
    </source>
</evidence>
<dbReference type="SUPFAM" id="SSF82866">
    <property type="entry name" value="Multidrug efflux transporter AcrB transmembrane domain"/>
    <property type="match status" value="1"/>
</dbReference>
<comment type="caution">
    <text evidence="7">The sequence shown here is derived from an EMBL/GenBank/DDBJ whole genome shotgun (WGS) entry which is preliminary data.</text>
</comment>
<keyword evidence="3 5" id="KW-1133">Transmembrane helix</keyword>
<organism evidence="7 8">
    <name type="scientific">Bowdeniella nasicola</name>
    <dbReference type="NCBI Taxonomy" id="208480"/>
    <lineage>
        <taxon>Bacteria</taxon>
        <taxon>Bacillati</taxon>
        <taxon>Actinomycetota</taxon>
        <taxon>Actinomycetes</taxon>
        <taxon>Actinomycetales</taxon>
        <taxon>Actinomycetaceae</taxon>
        <taxon>Bowdeniella</taxon>
    </lineage>
</organism>
<dbReference type="Proteomes" id="UP000185628">
    <property type="component" value="Unassembled WGS sequence"/>
</dbReference>
<accession>A0A1Q5Q3B6</accession>
<evidence type="ECO:0000259" key="6">
    <source>
        <dbReference type="Pfam" id="PF03176"/>
    </source>
</evidence>
<evidence type="ECO:0000256" key="3">
    <source>
        <dbReference type="ARBA" id="ARBA00022989"/>
    </source>
</evidence>
<keyword evidence="8" id="KW-1185">Reference proteome</keyword>
<sequence length="178" mass="18942">MLVVASRNDGAELSETDVADLKGLLPVLLSHAAGESQGPMVSEDVAAAGTAWGFAFDAGIVSVLVFGAGTNYALLLISRYREELQRTDNDRAALATAWRNTVSAILASTSRSGPRPVSSAVSPCSPSWRAACSARRSASTISKNSACSPNRRRACRPCRSTSRPGRRSDLDRCQFHRC</sequence>
<evidence type="ECO:0000313" key="8">
    <source>
        <dbReference type="Proteomes" id="UP000185628"/>
    </source>
</evidence>
<dbReference type="InterPro" id="IPR004869">
    <property type="entry name" value="MMPL_dom"/>
</dbReference>
<reference evidence="8" key="1">
    <citation type="submission" date="2016-12" db="EMBL/GenBank/DDBJ databases">
        <authorList>
            <person name="Meng X."/>
        </authorList>
    </citation>
    <scope>NUCLEOTIDE SEQUENCE [LARGE SCALE GENOMIC DNA]</scope>
    <source>
        <strain evidence="8">DSM 19116</strain>
    </source>
</reference>
<dbReference type="EMBL" id="MQVR01000019">
    <property type="protein sequence ID" value="OKL54324.1"/>
    <property type="molecule type" value="Genomic_DNA"/>
</dbReference>
<dbReference type="Gene3D" id="1.20.1640.10">
    <property type="entry name" value="Multidrug efflux transporter AcrB transmembrane domain"/>
    <property type="match status" value="1"/>
</dbReference>
<dbReference type="AlphaFoldDB" id="A0A1Q5Q3B6"/>
<evidence type="ECO:0000256" key="2">
    <source>
        <dbReference type="ARBA" id="ARBA00022692"/>
    </source>
</evidence>
<evidence type="ECO:0000256" key="1">
    <source>
        <dbReference type="ARBA" id="ARBA00004141"/>
    </source>
</evidence>
<keyword evidence="2 5" id="KW-0812">Transmembrane</keyword>
<evidence type="ECO:0000313" key="7">
    <source>
        <dbReference type="EMBL" id="OKL54324.1"/>
    </source>
</evidence>
<protein>
    <recommendedName>
        <fullName evidence="6">Membrane transport protein MMPL domain-containing protein</fullName>
    </recommendedName>
</protein>
<dbReference type="GO" id="GO:0016020">
    <property type="term" value="C:membrane"/>
    <property type="evidence" value="ECO:0007669"/>
    <property type="project" value="UniProtKB-SubCell"/>
</dbReference>
<feature type="domain" description="Membrane transport protein MMPL" evidence="6">
    <location>
        <begin position="58"/>
        <end position="109"/>
    </location>
</feature>